<gene>
    <name evidence="3" type="ORF">HNP73_002296</name>
</gene>
<protein>
    <submittedName>
        <fullName evidence="3">Quinoprotein dehydrogenase-associated probable ABC transporter substrate-binding protein</fullName>
    </submittedName>
</protein>
<dbReference type="PANTHER" id="PTHR35936">
    <property type="entry name" value="MEMBRANE-BOUND LYTIC MUREIN TRANSGLYCOSYLASE F"/>
    <property type="match status" value="1"/>
</dbReference>
<sequence>MPAWVDLSGRTIFAAALIAAAIPASGRAQVADLVSPTAFRVCADPANKPLSDKAGEGFENKIAELMAEHLGRELQYTWFPMAQGFVRRTLTAVECDVIMGYAQGDELVLNTNAYYTSAYVIVTRADSDLHDVTTIEDPRLKGRKIGYIANTPPGTHLARLGMIPDAVSYSLMVDTRLYHPNEDLLADLADGKVDAALMWGPIAGPLAKNYDDKLVVTPLIHETEAPRLFYRITMGVRPGEDRWKRTLNSEIRKVQPEIDQILTDFGVPLLNDSGTELKELPTP</sequence>
<evidence type="ECO:0000313" key="4">
    <source>
        <dbReference type="Proteomes" id="UP000549457"/>
    </source>
</evidence>
<evidence type="ECO:0000313" key="3">
    <source>
        <dbReference type="EMBL" id="MBB5222360.1"/>
    </source>
</evidence>
<dbReference type="InterPro" id="IPR001638">
    <property type="entry name" value="Solute-binding_3/MltF_N"/>
</dbReference>
<organism evidence="3 4">
    <name type="scientific">Amaricoccus macauensis</name>
    <dbReference type="NCBI Taxonomy" id="57001"/>
    <lineage>
        <taxon>Bacteria</taxon>
        <taxon>Pseudomonadati</taxon>
        <taxon>Pseudomonadota</taxon>
        <taxon>Alphaproteobacteria</taxon>
        <taxon>Rhodobacterales</taxon>
        <taxon>Paracoccaceae</taxon>
        <taxon>Amaricoccus</taxon>
    </lineage>
</organism>
<keyword evidence="4" id="KW-1185">Reference proteome</keyword>
<dbReference type="Gene3D" id="3.40.190.10">
    <property type="entry name" value="Periplasmic binding protein-like II"/>
    <property type="match status" value="2"/>
</dbReference>
<keyword evidence="1" id="KW-0732">Signal</keyword>
<proteinExistence type="predicted"/>
<dbReference type="AlphaFoldDB" id="A0A840SNM6"/>
<dbReference type="PANTHER" id="PTHR35936:SF17">
    <property type="entry name" value="ARGININE-BINDING EXTRACELLULAR PROTEIN ARTP"/>
    <property type="match status" value="1"/>
</dbReference>
<feature type="domain" description="Solute-binding protein family 3/N-terminal" evidence="2">
    <location>
        <begin position="38"/>
        <end position="264"/>
    </location>
</feature>
<dbReference type="InterPro" id="IPR022448">
    <property type="entry name" value="Quinoprotein_dehydrogenase"/>
</dbReference>
<accession>A0A840SNM6</accession>
<evidence type="ECO:0000256" key="1">
    <source>
        <dbReference type="ARBA" id="ARBA00022729"/>
    </source>
</evidence>
<evidence type="ECO:0000259" key="2">
    <source>
        <dbReference type="SMART" id="SM00062"/>
    </source>
</evidence>
<reference evidence="3 4" key="1">
    <citation type="submission" date="2020-08" db="EMBL/GenBank/DDBJ databases">
        <title>Genomic Encyclopedia of Type Strains, Phase IV (KMG-IV): sequencing the most valuable type-strain genomes for metagenomic binning, comparative biology and taxonomic classification.</title>
        <authorList>
            <person name="Goeker M."/>
        </authorList>
    </citation>
    <scope>NUCLEOTIDE SEQUENCE [LARGE SCALE GENOMIC DNA]</scope>
    <source>
        <strain evidence="3 4">DSM 101730</strain>
    </source>
</reference>
<comment type="caution">
    <text evidence="3">The sequence shown here is derived from an EMBL/GenBank/DDBJ whole genome shotgun (WGS) entry which is preliminary data.</text>
</comment>
<dbReference type="EMBL" id="JACHFM010000002">
    <property type="protein sequence ID" value="MBB5222360.1"/>
    <property type="molecule type" value="Genomic_DNA"/>
</dbReference>
<dbReference type="SMART" id="SM00062">
    <property type="entry name" value="PBPb"/>
    <property type="match status" value="1"/>
</dbReference>
<dbReference type="SUPFAM" id="SSF53850">
    <property type="entry name" value="Periplasmic binding protein-like II"/>
    <property type="match status" value="1"/>
</dbReference>
<dbReference type="RefSeq" id="WP_184149067.1">
    <property type="nucleotide sequence ID" value="NZ_JACHFM010000002.1"/>
</dbReference>
<dbReference type="Proteomes" id="UP000549457">
    <property type="component" value="Unassembled WGS sequence"/>
</dbReference>
<name>A0A840SNM6_9RHOB</name>
<dbReference type="NCBIfam" id="TIGR03871">
    <property type="entry name" value="ABC_peri_MoxJ_2"/>
    <property type="match status" value="1"/>
</dbReference>